<evidence type="ECO:0000256" key="1">
    <source>
        <dbReference type="SAM" id="SignalP"/>
    </source>
</evidence>
<keyword evidence="1" id="KW-0732">Signal</keyword>
<name>A0A0U3BCC1_9ALTE</name>
<protein>
    <recommendedName>
        <fullName evidence="4">Rap1a immunity protein domain-containing protein</fullName>
    </recommendedName>
</protein>
<dbReference type="KEGG" id="lal:AT746_14325"/>
<evidence type="ECO:0000313" key="2">
    <source>
        <dbReference type="EMBL" id="ALS99317.1"/>
    </source>
</evidence>
<proteinExistence type="predicted"/>
<sequence>MLTFKSNNIKIALIAVQSFFLTTVYASEKVTVTDISEVELSAYYEGVAHTLQFGSRLLATMKVMSTPEGRTPAFQALFLAAGTESINRISDLGEDAERAYRKGIVNTTQLWAMDRYPVCLPMNLKLSASDIETAINEVFKGPFQQDSLSILVIGAMEQLSTQHPCK</sequence>
<dbReference type="AlphaFoldDB" id="A0A0U3BCC1"/>
<keyword evidence="3" id="KW-1185">Reference proteome</keyword>
<feature type="chain" id="PRO_5006836486" description="Rap1a immunity protein domain-containing protein" evidence="1">
    <location>
        <begin position="27"/>
        <end position="166"/>
    </location>
</feature>
<accession>A0A0U3BCC1</accession>
<dbReference type="EMBL" id="CP013650">
    <property type="protein sequence ID" value="ALS99317.1"/>
    <property type="molecule type" value="Genomic_DNA"/>
</dbReference>
<organism evidence="2 3">
    <name type="scientific">Lacimicrobium alkaliphilum</name>
    <dbReference type="NCBI Taxonomy" id="1526571"/>
    <lineage>
        <taxon>Bacteria</taxon>
        <taxon>Pseudomonadati</taxon>
        <taxon>Pseudomonadota</taxon>
        <taxon>Gammaproteobacteria</taxon>
        <taxon>Alteromonadales</taxon>
        <taxon>Alteromonadaceae</taxon>
        <taxon>Lacimicrobium</taxon>
    </lineage>
</organism>
<reference evidence="2 3" key="1">
    <citation type="submission" date="2015-12" db="EMBL/GenBank/DDBJ databases">
        <title>Complete genome of Lacimicrobium alkaliphilum KCTC 32984.</title>
        <authorList>
            <person name="Kim S.-G."/>
            <person name="Lee Y.-J."/>
        </authorList>
    </citation>
    <scope>NUCLEOTIDE SEQUENCE [LARGE SCALE GENOMIC DNA]</scope>
    <source>
        <strain evidence="2 3">YelD216</strain>
    </source>
</reference>
<dbReference type="Proteomes" id="UP000068447">
    <property type="component" value="Chromosome"/>
</dbReference>
<evidence type="ECO:0000313" key="3">
    <source>
        <dbReference type="Proteomes" id="UP000068447"/>
    </source>
</evidence>
<gene>
    <name evidence="2" type="ORF">AT746_14325</name>
</gene>
<dbReference type="RefSeq" id="WP_062481445.1">
    <property type="nucleotide sequence ID" value="NZ_CP013650.1"/>
</dbReference>
<evidence type="ECO:0008006" key="4">
    <source>
        <dbReference type="Google" id="ProtNLM"/>
    </source>
</evidence>
<feature type="signal peptide" evidence="1">
    <location>
        <begin position="1"/>
        <end position="26"/>
    </location>
</feature>